<protein>
    <submittedName>
        <fullName evidence="2">Uncharacterized protein</fullName>
    </submittedName>
</protein>
<organism evidence="2 3">
    <name type="scientific">Channa striata</name>
    <name type="common">Snakehead murrel</name>
    <name type="synonym">Ophicephalus striatus</name>
    <dbReference type="NCBI Taxonomy" id="64152"/>
    <lineage>
        <taxon>Eukaryota</taxon>
        <taxon>Metazoa</taxon>
        <taxon>Chordata</taxon>
        <taxon>Craniata</taxon>
        <taxon>Vertebrata</taxon>
        <taxon>Euteleostomi</taxon>
        <taxon>Actinopterygii</taxon>
        <taxon>Neopterygii</taxon>
        <taxon>Teleostei</taxon>
        <taxon>Neoteleostei</taxon>
        <taxon>Acanthomorphata</taxon>
        <taxon>Anabantaria</taxon>
        <taxon>Anabantiformes</taxon>
        <taxon>Channoidei</taxon>
        <taxon>Channidae</taxon>
        <taxon>Channa</taxon>
    </lineage>
</organism>
<reference evidence="2" key="1">
    <citation type="submission" date="2023-07" db="EMBL/GenBank/DDBJ databases">
        <title>Chromosome-level Genome Assembly of Striped Snakehead (Channa striata).</title>
        <authorList>
            <person name="Liu H."/>
        </authorList>
    </citation>
    <scope>NUCLEOTIDE SEQUENCE</scope>
    <source>
        <strain evidence="2">Gz</strain>
        <tissue evidence="2">Muscle</tissue>
    </source>
</reference>
<comment type="caution">
    <text evidence="2">The sequence shown here is derived from an EMBL/GenBank/DDBJ whole genome shotgun (WGS) entry which is preliminary data.</text>
</comment>
<sequence>MVGSVDAGAAVDELCEGRRRTPEHERFVFQIKGAAFIAEQRGEREREREKADARSQTEPQGWAPHTHTHTHSHTHRQQRHTTTKRDGLVLVCCQWSVSSELPGPEVCASDSREQR</sequence>
<accession>A0AA88S0S0</accession>
<feature type="compositionally biased region" description="Basic residues" evidence="1">
    <location>
        <begin position="66"/>
        <end position="82"/>
    </location>
</feature>
<feature type="compositionally biased region" description="Basic and acidic residues" evidence="1">
    <location>
        <begin position="40"/>
        <end position="55"/>
    </location>
</feature>
<proteinExistence type="predicted"/>
<dbReference type="AlphaFoldDB" id="A0AA88S0S0"/>
<evidence type="ECO:0000313" key="2">
    <source>
        <dbReference type="EMBL" id="KAK2824497.1"/>
    </source>
</evidence>
<evidence type="ECO:0000313" key="3">
    <source>
        <dbReference type="Proteomes" id="UP001187415"/>
    </source>
</evidence>
<name>A0AA88S0S0_CHASR</name>
<gene>
    <name evidence="2" type="ORF">Q5P01_021672</name>
</gene>
<dbReference type="EMBL" id="JAUPFM010000017">
    <property type="protein sequence ID" value="KAK2824497.1"/>
    <property type="molecule type" value="Genomic_DNA"/>
</dbReference>
<evidence type="ECO:0000256" key="1">
    <source>
        <dbReference type="SAM" id="MobiDB-lite"/>
    </source>
</evidence>
<feature type="region of interest" description="Disordered" evidence="1">
    <location>
        <begin position="39"/>
        <end position="83"/>
    </location>
</feature>
<dbReference type="Proteomes" id="UP001187415">
    <property type="component" value="Unassembled WGS sequence"/>
</dbReference>
<keyword evidence="3" id="KW-1185">Reference proteome</keyword>